<organism evidence="2 3">
    <name type="scientific">Fusarium culmorum</name>
    <dbReference type="NCBI Taxonomy" id="5516"/>
    <lineage>
        <taxon>Eukaryota</taxon>
        <taxon>Fungi</taxon>
        <taxon>Dikarya</taxon>
        <taxon>Ascomycota</taxon>
        <taxon>Pezizomycotina</taxon>
        <taxon>Sordariomycetes</taxon>
        <taxon>Hypocreomycetidae</taxon>
        <taxon>Hypocreales</taxon>
        <taxon>Nectriaceae</taxon>
        <taxon>Fusarium</taxon>
    </lineage>
</organism>
<proteinExistence type="predicted"/>
<dbReference type="EMBL" id="PVEM01000001">
    <property type="protein sequence ID" value="PTD13271.1"/>
    <property type="molecule type" value="Genomic_DNA"/>
</dbReference>
<protein>
    <submittedName>
        <fullName evidence="2">Uncharacterized protein</fullName>
    </submittedName>
</protein>
<feature type="region of interest" description="Disordered" evidence="1">
    <location>
        <begin position="70"/>
        <end position="97"/>
    </location>
</feature>
<dbReference type="AlphaFoldDB" id="A0A2T4HBU2"/>
<evidence type="ECO:0000256" key="1">
    <source>
        <dbReference type="SAM" id="MobiDB-lite"/>
    </source>
</evidence>
<keyword evidence="3" id="KW-1185">Reference proteome</keyword>
<reference evidence="2 3" key="1">
    <citation type="submission" date="2018-02" db="EMBL/GenBank/DDBJ databases">
        <title>Fusarium culmorum secondary metabolites in fungal-bacterial-plant interactions.</title>
        <authorList>
            <person name="Schmidt R."/>
        </authorList>
    </citation>
    <scope>NUCLEOTIDE SEQUENCE [LARGE SCALE GENOMIC DNA]</scope>
    <source>
        <strain evidence="2 3">PV</strain>
    </source>
</reference>
<accession>A0A2T4HBU2</accession>
<gene>
    <name evidence="2" type="ORF">FCULG_00004146</name>
</gene>
<name>A0A2T4HBU2_FUSCU</name>
<dbReference type="OMA" id="LYVIWII"/>
<evidence type="ECO:0000313" key="2">
    <source>
        <dbReference type="EMBL" id="PTD13271.1"/>
    </source>
</evidence>
<sequence>MDPSAAAALLGKFLEAGLSMVTLLDMQLLIQYLFKPMTSWDLASDRGGGERSCRLLAQASFQARVFPCSDKKAKKKKEDPANPRQLQGTPGRAPESPINTRTLYVIWIILFAF</sequence>
<evidence type="ECO:0000313" key="3">
    <source>
        <dbReference type="Proteomes" id="UP000241587"/>
    </source>
</evidence>
<dbReference type="Proteomes" id="UP000241587">
    <property type="component" value="Unassembled WGS sequence"/>
</dbReference>
<dbReference type="OrthoDB" id="10302687at2759"/>
<comment type="caution">
    <text evidence="2">The sequence shown here is derived from an EMBL/GenBank/DDBJ whole genome shotgun (WGS) entry which is preliminary data.</text>
</comment>